<keyword evidence="2" id="KW-1185">Reference proteome</keyword>
<name>A0A0B7FFN6_THACB</name>
<proteinExistence type="predicted"/>
<evidence type="ECO:0000313" key="2">
    <source>
        <dbReference type="Proteomes" id="UP000059188"/>
    </source>
</evidence>
<dbReference type="EMBL" id="LN679292">
    <property type="protein sequence ID" value="CEL55008.1"/>
    <property type="molecule type" value="Genomic_DNA"/>
</dbReference>
<dbReference type="Proteomes" id="UP000059188">
    <property type="component" value="Unassembled WGS sequence"/>
</dbReference>
<accession>A0A0B7FFN6</accession>
<sequence length="68" mass="8010">MMAKAWVLRPRDLDQVLVQTRPTRTRFYQPKKVPHTPQPTGKSLEEQGVIRVRFTTCLKRTIQHPTIQ</sequence>
<protein>
    <submittedName>
        <fullName evidence="1">Uncharacterized protein</fullName>
    </submittedName>
</protein>
<gene>
    <name evidence="1" type="ORF">RSOLAG1IB_11820</name>
</gene>
<evidence type="ECO:0000313" key="1">
    <source>
        <dbReference type="EMBL" id="CEL55008.1"/>
    </source>
</evidence>
<organism evidence="1 2">
    <name type="scientific">Thanatephorus cucumeris (strain AG1-IB / isolate 7/3/14)</name>
    <name type="common">Lettuce bottom rot fungus</name>
    <name type="synonym">Rhizoctonia solani</name>
    <dbReference type="NCBI Taxonomy" id="1108050"/>
    <lineage>
        <taxon>Eukaryota</taxon>
        <taxon>Fungi</taxon>
        <taxon>Dikarya</taxon>
        <taxon>Basidiomycota</taxon>
        <taxon>Agaricomycotina</taxon>
        <taxon>Agaricomycetes</taxon>
        <taxon>Cantharellales</taxon>
        <taxon>Ceratobasidiaceae</taxon>
        <taxon>Rhizoctonia</taxon>
        <taxon>Rhizoctonia solani AG-1</taxon>
    </lineage>
</organism>
<dbReference type="AlphaFoldDB" id="A0A0B7FFN6"/>
<reference evidence="1 2" key="1">
    <citation type="submission" date="2014-11" db="EMBL/GenBank/DDBJ databases">
        <authorList>
            <person name="Wibberg Daniel"/>
        </authorList>
    </citation>
    <scope>NUCLEOTIDE SEQUENCE [LARGE SCALE GENOMIC DNA]</scope>
    <source>
        <strain evidence="1">Rhizoctonia solani AG1-IB 7/3/14</strain>
    </source>
</reference>